<dbReference type="InterPro" id="IPR045860">
    <property type="entry name" value="Snake_toxin-like_sf"/>
</dbReference>
<evidence type="ECO:0000259" key="6">
    <source>
        <dbReference type="SMART" id="SM00134"/>
    </source>
</evidence>
<evidence type="ECO:0000256" key="3">
    <source>
        <dbReference type="ARBA" id="ARBA00022729"/>
    </source>
</evidence>
<dbReference type="Gene3D" id="2.10.60.10">
    <property type="entry name" value="CD59"/>
    <property type="match status" value="1"/>
</dbReference>
<gene>
    <name evidence="8" type="primary">LOC115460203</name>
</gene>
<proteinExistence type="predicted"/>
<dbReference type="KEGG" id="muo:115460203"/>
<dbReference type="InParanoid" id="A0A6P7WXL4"/>
<dbReference type="InterPro" id="IPR035076">
    <property type="entry name" value="Toxin/TOLIP"/>
</dbReference>
<evidence type="ECO:0000256" key="1">
    <source>
        <dbReference type="ARBA" id="ARBA00004236"/>
    </source>
</evidence>
<evidence type="ECO:0000256" key="4">
    <source>
        <dbReference type="ARBA" id="ARBA00023136"/>
    </source>
</evidence>
<dbReference type="GO" id="GO:0005886">
    <property type="term" value="C:plasma membrane"/>
    <property type="evidence" value="ECO:0007669"/>
    <property type="project" value="UniProtKB-SubCell"/>
</dbReference>
<protein>
    <submittedName>
        <fullName evidence="8">Lymphocyte antigen 6E-like</fullName>
    </submittedName>
</protein>
<name>A0A6P7WXL4_9AMPH</name>
<dbReference type="SMART" id="SM00134">
    <property type="entry name" value="LU"/>
    <property type="match status" value="1"/>
</dbReference>
<keyword evidence="3" id="KW-0732">Signal</keyword>
<dbReference type="AlphaFoldDB" id="A0A6P7WXL4"/>
<evidence type="ECO:0000313" key="7">
    <source>
        <dbReference type="Proteomes" id="UP000515156"/>
    </source>
</evidence>
<accession>A0A6P7WXL4</accession>
<dbReference type="OrthoDB" id="6223185at2759"/>
<keyword evidence="7" id="KW-1185">Reference proteome</keyword>
<organism evidence="7 8">
    <name type="scientific">Microcaecilia unicolor</name>
    <dbReference type="NCBI Taxonomy" id="1415580"/>
    <lineage>
        <taxon>Eukaryota</taxon>
        <taxon>Metazoa</taxon>
        <taxon>Chordata</taxon>
        <taxon>Craniata</taxon>
        <taxon>Vertebrata</taxon>
        <taxon>Euteleostomi</taxon>
        <taxon>Amphibia</taxon>
        <taxon>Gymnophiona</taxon>
        <taxon>Siphonopidae</taxon>
        <taxon>Microcaecilia</taxon>
    </lineage>
</organism>
<dbReference type="RefSeq" id="XP_030045891.1">
    <property type="nucleotide sequence ID" value="XM_030190031.1"/>
</dbReference>
<evidence type="ECO:0000256" key="5">
    <source>
        <dbReference type="ARBA" id="ARBA00023180"/>
    </source>
</evidence>
<sequence>MTIIVNGSLIINGPTLKCYTCTKKQSNSDCLIETQCSGSLRYCETIVTRTKQGFSVITNIWKYCSSRCMTSVQYNNGLKSTISCCDTALCNISGAMSVKISYLALVISVGFGGSLLRSGL</sequence>
<dbReference type="InterPro" id="IPR051110">
    <property type="entry name" value="Ly-6/neurotoxin-like_GPI-ap"/>
</dbReference>
<reference evidence="8" key="1">
    <citation type="submission" date="2025-08" db="UniProtKB">
        <authorList>
            <consortium name="RefSeq"/>
        </authorList>
    </citation>
    <scope>IDENTIFICATION</scope>
</reference>
<evidence type="ECO:0000256" key="2">
    <source>
        <dbReference type="ARBA" id="ARBA00022475"/>
    </source>
</evidence>
<keyword evidence="5" id="KW-0325">Glycoprotein</keyword>
<dbReference type="SUPFAM" id="SSF57302">
    <property type="entry name" value="Snake toxin-like"/>
    <property type="match status" value="1"/>
</dbReference>
<dbReference type="Proteomes" id="UP000515156">
    <property type="component" value="Chromosome 1"/>
</dbReference>
<dbReference type="PANTHER" id="PTHR16983:SF13">
    <property type="entry name" value="LYMPHOCYTE ANTIGEN 6E"/>
    <property type="match status" value="1"/>
</dbReference>
<dbReference type="Pfam" id="PF00087">
    <property type="entry name" value="Toxin_TOLIP"/>
    <property type="match status" value="1"/>
</dbReference>
<keyword evidence="2" id="KW-1003">Cell membrane</keyword>
<comment type="subcellular location">
    <subcellularLocation>
        <location evidence="1">Cell membrane</location>
    </subcellularLocation>
</comment>
<dbReference type="InterPro" id="IPR016054">
    <property type="entry name" value="LY6_UPA_recep-like"/>
</dbReference>
<dbReference type="FunFam" id="2.10.60.10:FF:000003">
    <property type="entry name" value="lymphocyte antigen 6E isoform X1"/>
    <property type="match status" value="1"/>
</dbReference>
<dbReference type="PANTHER" id="PTHR16983">
    <property type="entry name" value="UPAR/LY6 DOMAIN-CONTAINING PROTEIN"/>
    <property type="match status" value="1"/>
</dbReference>
<dbReference type="GeneID" id="115460203"/>
<feature type="domain" description="UPAR/Ly6" evidence="6">
    <location>
        <begin position="16"/>
        <end position="105"/>
    </location>
</feature>
<dbReference type="FunCoup" id="A0A6P7WXL4">
    <property type="interactions" value="18"/>
</dbReference>
<keyword evidence="4" id="KW-0472">Membrane</keyword>
<dbReference type="CDD" id="cd23575">
    <property type="entry name" value="TFP_LU_ECD_GPIHBP1"/>
    <property type="match status" value="1"/>
</dbReference>
<evidence type="ECO:0000313" key="8">
    <source>
        <dbReference type="RefSeq" id="XP_030045891.1"/>
    </source>
</evidence>